<evidence type="ECO:0000313" key="1">
    <source>
        <dbReference type="EMBL" id="GMN47571.1"/>
    </source>
</evidence>
<organism evidence="1 2">
    <name type="scientific">Ficus carica</name>
    <name type="common">Common fig</name>
    <dbReference type="NCBI Taxonomy" id="3494"/>
    <lineage>
        <taxon>Eukaryota</taxon>
        <taxon>Viridiplantae</taxon>
        <taxon>Streptophyta</taxon>
        <taxon>Embryophyta</taxon>
        <taxon>Tracheophyta</taxon>
        <taxon>Spermatophyta</taxon>
        <taxon>Magnoliopsida</taxon>
        <taxon>eudicotyledons</taxon>
        <taxon>Gunneridae</taxon>
        <taxon>Pentapetalae</taxon>
        <taxon>rosids</taxon>
        <taxon>fabids</taxon>
        <taxon>Rosales</taxon>
        <taxon>Moraceae</taxon>
        <taxon>Ficeae</taxon>
        <taxon>Ficus</taxon>
    </lineage>
</organism>
<proteinExistence type="predicted"/>
<accession>A0AA88ATN6</accession>
<sequence length="525" mass="57812">MDGPAQTPTAGLPFVVRGPSECEIRLSKLSRRSCSYTSYGWLGFSVELTQVQLRSMSSIGTSLRDMGPSGVRDLPKQTLWTVLLGHLLWLAWVFLKLTQGQLWSASSNGTSFRGSRTTEVRGLPKQTLWTVLLGNLLRLARNNPRITLVDVQHWDLPPWSSDLWSAGPTRADFVDGPAQSLPMDNSSRCLVLGPPSVVLGPPKWGGLPEQTLSTVLLGHLLWLAWVSLKIDPNFLDGPARPLPMIGLGFPYNNPRTTLSNSGWYPALGPPSVVHRPPEYRVYPSRLCGRSYSVTSYGWLGFILELTQVQLWSVSSIGTSLRGPKTFRKNLRTTLVGVPHWDLSSWSGDLRSAGITHGQLWSMSSIGTCLRGLGISGVGGLPEQTLWTVLLGHLLWLACVSLKIDPSPTLVGFQHWDLHPWAGDFLSAGIGTSHRGLGTSGVRGLPEKTMWTVLLRYFICLAWVFLKITQGQLCSVSSIRTPFRGPRITGVRGLPEQTLWTILLGHLLRLAWVFLRIDPSPTLVGI</sequence>
<keyword evidence="2" id="KW-1185">Reference proteome</keyword>
<evidence type="ECO:0000313" key="2">
    <source>
        <dbReference type="Proteomes" id="UP001187192"/>
    </source>
</evidence>
<dbReference type="EMBL" id="BTGU01000026">
    <property type="protein sequence ID" value="GMN47571.1"/>
    <property type="molecule type" value="Genomic_DNA"/>
</dbReference>
<dbReference type="Proteomes" id="UP001187192">
    <property type="component" value="Unassembled WGS sequence"/>
</dbReference>
<gene>
    <name evidence="1" type="ORF">TIFTF001_016749</name>
</gene>
<dbReference type="AlphaFoldDB" id="A0AA88ATN6"/>
<comment type="caution">
    <text evidence="1">The sequence shown here is derived from an EMBL/GenBank/DDBJ whole genome shotgun (WGS) entry which is preliminary data.</text>
</comment>
<protein>
    <submittedName>
        <fullName evidence="1">Uncharacterized protein</fullName>
    </submittedName>
</protein>
<reference evidence="1" key="1">
    <citation type="submission" date="2023-07" db="EMBL/GenBank/DDBJ databases">
        <title>draft genome sequence of fig (Ficus carica).</title>
        <authorList>
            <person name="Takahashi T."/>
            <person name="Nishimura K."/>
        </authorList>
    </citation>
    <scope>NUCLEOTIDE SEQUENCE</scope>
</reference>
<name>A0AA88ATN6_FICCA</name>